<dbReference type="InterPro" id="IPR052016">
    <property type="entry name" value="Bact_Sigma-Reg"/>
</dbReference>
<dbReference type="GO" id="GO:0016791">
    <property type="term" value="F:phosphatase activity"/>
    <property type="evidence" value="ECO:0007669"/>
    <property type="project" value="TreeGrafter"/>
</dbReference>
<dbReference type="PANTHER" id="PTHR43156:SF2">
    <property type="entry name" value="STAGE II SPORULATION PROTEIN E"/>
    <property type="match status" value="1"/>
</dbReference>
<dbReference type="SMART" id="SM00331">
    <property type="entry name" value="PP2C_SIG"/>
    <property type="match status" value="1"/>
</dbReference>
<dbReference type="InterPro" id="IPR036890">
    <property type="entry name" value="HATPase_C_sf"/>
</dbReference>
<sequence>MGGPADAAARDVQLRDQLSNLRGLLMLSMVMTESDSEKKILDLATTSVPSISSCRMVGVYLDGRWQDRFTRLPSKQARLRVEEQLRGLGPVGGAVDVPGRAWGWGLPLRCLREHMGYCVVDAQEAPSEAVQFLLRVLVQHIGVALANVRLHARERAAAEELRGVNAALADAVEALERTIGIHERLTQVAVAGEGQEGIARAVHELTGHPVAVEDRHGNLRAWAGPDRPEPYRRDPRSRRDRILRRALQEGRPVREGDRLIAVASPGADVLGVLVLMDPAGTAGDRAQIALEHGATVLSMELAQRTASLALQRSLLPHGLTGGTAVDVAARYVPAGASLGAGGDWFDIIPLSGARVALVVGDVVGHGIHAAATMGRLRTAVRTLADLDLPPDELLAHLDDLVISLVEQDSRDEEEEAAAAMGARCLYAVYDPVSRRCTLARAGHLPPVLVRPDGTATLPELPPGPPLGLGTLPFESAELELPEGTVIALYTDGLVECGDRDIDEEVSRLRTALTRPGPTLDAVCGAAIETLLNGPVSDDVVLLLARTHALGQDQVASWDLPPEPSAVANARKLATTQLAAWGLDDLAFTTELIVSELVTNAIRYGAEPIRLRLIRQDVVICEVSDGSSTSPRLRHARTTDEGGRGLFLVAQFTRRWGTRYTTTGKIIWAEQNLSDRDGTLENLFD</sequence>
<accession>A0A561EMC3</accession>
<dbReference type="InterPro" id="IPR003594">
    <property type="entry name" value="HATPase_dom"/>
</dbReference>
<dbReference type="InterPro" id="IPR001932">
    <property type="entry name" value="PPM-type_phosphatase-like_dom"/>
</dbReference>
<dbReference type="Pfam" id="PF07228">
    <property type="entry name" value="SpoIIE"/>
    <property type="match status" value="1"/>
</dbReference>
<dbReference type="EMBL" id="VIVR01000001">
    <property type="protein sequence ID" value="TWE16722.1"/>
    <property type="molecule type" value="Genomic_DNA"/>
</dbReference>
<dbReference type="SUPFAM" id="SSF55874">
    <property type="entry name" value="ATPase domain of HSP90 chaperone/DNA topoisomerase II/histidine kinase"/>
    <property type="match status" value="1"/>
</dbReference>
<protein>
    <submittedName>
        <fullName evidence="3">Histidine kinase-like protein</fullName>
    </submittedName>
</protein>
<evidence type="ECO:0000256" key="1">
    <source>
        <dbReference type="ARBA" id="ARBA00022801"/>
    </source>
</evidence>
<dbReference type="AlphaFoldDB" id="A0A561EMC3"/>
<dbReference type="FunFam" id="3.30.565.10:FF:000028">
    <property type="entry name" value="PAS sensor protein"/>
    <property type="match status" value="1"/>
</dbReference>
<proteinExistence type="predicted"/>
<evidence type="ECO:0000313" key="4">
    <source>
        <dbReference type="Proteomes" id="UP000318416"/>
    </source>
</evidence>
<keyword evidence="3" id="KW-0418">Kinase</keyword>
<comment type="caution">
    <text evidence="3">The sequence shown here is derived from an EMBL/GenBank/DDBJ whole genome shotgun (WGS) entry which is preliminary data.</text>
</comment>
<dbReference type="CDD" id="cd16936">
    <property type="entry name" value="HATPase_RsbW-like"/>
    <property type="match status" value="1"/>
</dbReference>
<keyword evidence="3" id="KW-0808">Transferase</keyword>
<keyword evidence="1" id="KW-0378">Hydrolase</keyword>
<evidence type="ECO:0000259" key="2">
    <source>
        <dbReference type="SMART" id="SM00331"/>
    </source>
</evidence>
<dbReference type="FunFam" id="3.60.40.10:FF:000031">
    <property type="entry name" value="PAS sensor protein"/>
    <property type="match status" value="1"/>
</dbReference>
<dbReference type="PANTHER" id="PTHR43156">
    <property type="entry name" value="STAGE II SPORULATION PROTEIN E-RELATED"/>
    <property type="match status" value="1"/>
</dbReference>
<organism evidence="3 4">
    <name type="scientific">Kitasatospora atroaurantiaca</name>
    <dbReference type="NCBI Taxonomy" id="285545"/>
    <lineage>
        <taxon>Bacteria</taxon>
        <taxon>Bacillati</taxon>
        <taxon>Actinomycetota</taxon>
        <taxon>Actinomycetes</taxon>
        <taxon>Kitasatosporales</taxon>
        <taxon>Streptomycetaceae</taxon>
        <taxon>Kitasatospora</taxon>
    </lineage>
</organism>
<dbReference type="SUPFAM" id="SSF81606">
    <property type="entry name" value="PP2C-like"/>
    <property type="match status" value="1"/>
</dbReference>
<dbReference type="Gene3D" id="3.30.565.10">
    <property type="entry name" value="Histidine kinase-like ATPase, C-terminal domain"/>
    <property type="match status" value="1"/>
</dbReference>
<dbReference type="Pfam" id="PF13581">
    <property type="entry name" value="HATPase_c_2"/>
    <property type="match status" value="1"/>
</dbReference>
<dbReference type="InterPro" id="IPR036457">
    <property type="entry name" value="PPM-type-like_dom_sf"/>
</dbReference>
<name>A0A561EMC3_9ACTN</name>
<evidence type="ECO:0000313" key="3">
    <source>
        <dbReference type="EMBL" id="TWE16722.1"/>
    </source>
</evidence>
<gene>
    <name evidence="3" type="ORF">FB465_1708</name>
</gene>
<reference evidence="3 4" key="1">
    <citation type="submission" date="2019-06" db="EMBL/GenBank/DDBJ databases">
        <title>Sequencing the genomes of 1000 actinobacteria strains.</title>
        <authorList>
            <person name="Klenk H.-P."/>
        </authorList>
    </citation>
    <scope>NUCLEOTIDE SEQUENCE [LARGE SCALE GENOMIC DNA]</scope>
    <source>
        <strain evidence="3 4">DSM 41649</strain>
    </source>
</reference>
<dbReference type="Gene3D" id="3.60.40.10">
    <property type="entry name" value="PPM-type phosphatase domain"/>
    <property type="match status" value="1"/>
</dbReference>
<dbReference type="Proteomes" id="UP000318416">
    <property type="component" value="Unassembled WGS sequence"/>
</dbReference>
<keyword evidence="4" id="KW-1185">Reference proteome</keyword>
<feature type="domain" description="PPM-type phosphatase" evidence="2">
    <location>
        <begin position="325"/>
        <end position="546"/>
    </location>
</feature>
<dbReference type="GO" id="GO:0016301">
    <property type="term" value="F:kinase activity"/>
    <property type="evidence" value="ECO:0007669"/>
    <property type="project" value="UniProtKB-KW"/>
</dbReference>